<evidence type="ECO:0000313" key="4">
    <source>
        <dbReference type="Proteomes" id="UP000717696"/>
    </source>
</evidence>
<keyword evidence="4" id="KW-1185">Reference proteome</keyword>
<evidence type="ECO:0000256" key="2">
    <source>
        <dbReference type="SAM" id="SignalP"/>
    </source>
</evidence>
<protein>
    <submittedName>
        <fullName evidence="3">Uncharacterized protein</fullName>
    </submittedName>
</protein>
<comment type="caution">
    <text evidence="3">The sequence shown here is derived from an EMBL/GenBank/DDBJ whole genome shotgun (WGS) entry which is preliminary data.</text>
</comment>
<feature type="signal peptide" evidence="2">
    <location>
        <begin position="1"/>
        <end position="25"/>
    </location>
</feature>
<dbReference type="OrthoDB" id="5106269at2759"/>
<feature type="region of interest" description="Disordered" evidence="1">
    <location>
        <begin position="356"/>
        <end position="378"/>
    </location>
</feature>
<feature type="region of interest" description="Disordered" evidence="1">
    <location>
        <begin position="268"/>
        <end position="341"/>
    </location>
</feature>
<dbReference type="AlphaFoldDB" id="A0A9P9F4P6"/>
<organism evidence="3 4">
    <name type="scientific">Dactylonectria estremocensis</name>
    <dbReference type="NCBI Taxonomy" id="1079267"/>
    <lineage>
        <taxon>Eukaryota</taxon>
        <taxon>Fungi</taxon>
        <taxon>Dikarya</taxon>
        <taxon>Ascomycota</taxon>
        <taxon>Pezizomycotina</taxon>
        <taxon>Sordariomycetes</taxon>
        <taxon>Hypocreomycetidae</taxon>
        <taxon>Hypocreales</taxon>
        <taxon>Nectriaceae</taxon>
        <taxon>Dactylonectria</taxon>
    </lineage>
</organism>
<dbReference type="EMBL" id="JAGMUU010000004">
    <property type="protein sequence ID" value="KAH7155468.1"/>
    <property type="molecule type" value="Genomic_DNA"/>
</dbReference>
<sequence>MGTINTSVNASLVFLALLVPHASWSIGSHPSDPIPSDPIPSDPTPPSLRICIMESNSPDHDQDDAFASKAGLVPHITELREELGSEVGTDLARRIAEYPFGFKSDRGKKGISLTRWKDFHHQAGLRKMAEDFLERDGNGPLFWPDDRASPHYRKLQYSRHRDQIRNSLTMLFWKLNVQYYKNPREEVTPNPRPRGVAQHDVATQHQGQSHESSVGSEQVPPSGAVFMPIVPETNGSAEIPSPVATPRPASPLFHEYIEEPVGDIHIQDTRGESHTSGKELPGQPVVPMASMTDGLDDETSRPNESATAEQGQRKGKGPASHFDLGQDTRPVKRRRQGHNNTVKFLENTAGDFAHNLRTDSMAGSSHSPSRSRRPPTRYDDNFYVGEKALQMMDSPASSSTDDGCDCANIKNTKEEMQTLSRLPTPLPAPRQTTLETVGSAAGDTPFEDLKPSGLPRDWRLSASPAPLTLGDDPIVQNMFMPEHGVEPVQVPVPDCAQGSDPGFNSNRLPKMDPTREGARGNVPGSALGGEFNHDHKANLLPPVNLIYVMQFSRSDFASFFPRSAFSELSLQELMDNLPHRGDFSRFAACLETGGKRYHHKDNIGEETSFQRMKTWFQETIQETQVKSRGESFLRVKITIVPIG</sequence>
<accession>A0A9P9F4P6</accession>
<evidence type="ECO:0000256" key="1">
    <source>
        <dbReference type="SAM" id="MobiDB-lite"/>
    </source>
</evidence>
<evidence type="ECO:0000313" key="3">
    <source>
        <dbReference type="EMBL" id="KAH7155468.1"/>
    </source>
</evidence>
<feature type="compositionally biased region" description="Polar residues" evidence="1">
    <location>
        <begin position="201"/>
        <end position="216"/>
    </location>
</feature>
<feature type="compositionally biased region" description="Basic and acidic residues" evidence="1">
    <location>
        <begin position="268"/>
        <end position="277"/>
    </location>
</feature>
<reference evidence="3" key="1">
    <citation type="journal article" date="2021" name="Nat. Commun.">
        <title>Genetic determinants of endophytism in the Arabidopsis root mycobiome.</title>
        <authorList>
            <person name="Mesny F."/>
            <person name="Miyauchi S."/>
            <person name="Thiergart T."/>
            <person name="Pickel B."/>
            <person name="Atanasova L."/>
            <person name="Karlsson M."/>
            <person name="Huettel B."/>
            <person name="Barry K.W."/>
            <person name="Haridas S."/>
            <person name="Chen C."/>
            <person name="Bauer D."/>
            <person name="Andreopoulos W."/>
            <person name="Pangilinan J."/>
            <person name="LaButti K."/>
            <person name="Riley R."/>
            <person name="Lipzen A."/>
            <person name="Clum A."/>
            <person name="Drula E."/>
            <person name="Henrissat B."/>
            <person name="Kohler A."/>
            <person name="Grigoriev I.V."/>
            <person name="Martin F.M."/>
            <person name="Hacquard S."/>
        </authorList>
    </citation>
    <scope>NUCLEOTIDE SEQUENCE</scope>
    <source>
        <strain evidence="3">MPI-CAGE-AT-0021</strain>
    </source>
</reference>
<feature type="region of interest" description="Disordered" evidence="1">
    <location>
        <begin position="185"/>
        <end position="219"/>
    </location>
</feature>
<gene>
    <name evidence="3" type="ORF">B0J13DRAFT_545650</name>
</gene>
<keyword evidence="2" id="KW-0732">Signal</keyword>
<dbReference type="Proteomes" id="UP000717696">
    <property type="component" value="Unassembled WGS sequence"/>
</dbReference>
<feature type="chain" id="PRO_5040191314" evidence="2">
    <location>
        <begin position="26"/>
        <end position="643"/>
    </location>
</feature>
<name>A0A9P9F4P6_9HYPO</name>
<proteinExistence type="predicted"/>